<gene>
    <name evidence="1" type="ORF">EJF14_40529</name>
</gene>
<reference evidence="2" key="1">
    <citation type="journal article" date="2019" name="MBio">
        <title>Comparative genomics for the elucidation of multidrug resistance (MDR) in Candida lusitaniae.</title>
        <authorList>
            <person name="Kannan A."/>
            <person name="Asner S.A."/>
            <person name="Trachsel E."/>
            <person name="Kelly S."/>
            <person name="Parker J."/>
            <person name="Sanglard D."/>
        </authorList>
    </citation>
    <scope>NUCLEOTIDE SEQUENCE [LARGE SCALE GENOMIC DNA]</scope>
    <source>
        <strain evidence="2">P1</strain>
    </source>
</reference>
<organism evidence="1 2">
    <name type="scientific">Clavispora lusitaniae</name>
    <name type="common">Candida lusitaniae</name>
    <dbReference type="NCBI Taxonomy" id="36911"/>
    <lineage>
        <taxon>Eukaryota</taxon>
        <taxon>Fungi</taxon>
        <taxon>Dikarya</taxon>
        <taxon>Ascomycota</taxon>
        <taxon>Saccharomycotina</taxon>
        <taxon>Pichiomycetes</taxon>
        <taxon>Metschnikowiaceae</taxon>
        <taxon>Clavispora</taxon>
    </lineage>
</organism>
<evidence type="ECO:0000313" key="2">
    <source>
        <dbReference type="Proteomes" id="UP000326582"/>
    </source>
</evidence>
<dbReference type="Proteomes" id="UP000326582">
    <property type="component" value="Chromosome 4"/>
</dbReference>
<evidence type="ECO:0000313" key="1">
    <source>
        <dbReference type="EMBL" id="QFZ28487.1"/>
    </source>
</evidence>
<proteinExistence type="predicted"/>
<protein>
    <submittedName>
        <fullName evidence="1">2-dehydropantoate 2-reductase</fullName>
    </submittedName>
</protein>
<accession>A0ACD0WLT2</accession>
<keyword evidence="2" id="KW-1185">Reference proteome</keyword>
<name>A0ACD0WLT2_CLALS</name>
<dbReference type="EMBL" id="CP038487">
    <property type="protein sequence ID" value="QFZ28487.1"/>
    <property type="molecule type" value="Genomic_DNA"/>
</dbReference>
<sequence>MPLPKVLVIGSGGVGTIAALALTLNKKCEVTLVVRSDYEKVIKNGYTIISATYGKINNWKPQNIVRSVEEAAESAEYDFVVVTTKNIPDGPTPCEEIVRPAIVDGKTVIVLIQNGIEIEKPMIREYPHSTVLSGISLIGSANLNGVIHNSHKDSILLSPFHNPNVPHEVSEAQTRKFGELYQNEDESINKILYEESAVKSRWQKLVYNCVLNTVCTIAGLDVNRCQINGANSDIFVPAMNEVIAIAASEGVEVDGKDMYLHIGDGKFYSPSMLVDSRKKQLFELEVILGNPLRVAKANGVSTPILSTLYTLLKMIQFKIKEEKGLIKINEDDYKGKSSDDYPQIFQQLSGTK</sequence>